<dbReference type="PANTHER" id="PTHR24148">
    <property type="entry name" value="ANKYRIN REPEAT DOMAIN-CONTAINING PROTEIN 39 HOMOLOG-RELATED"/>
    <property type="match status" value="1"/>
</dbReference>
<reference evidence="2" key="1">
    <citation type="journal article" date="2011" name="Mycologia">
        <title>Fungal and algal gene expression in early developmental stages of lichen-symbiosis.</title>
        <authorList>
            <person name="Joneson S."/>
            <person name="Armaleo D."/>
            <person name="Lutzoni F."/>
        </authorList>
    </citation>
    <scope>NUCLEOTIDE SEQUENCE</scope>
    <source>
        <strain evidence="2">DA1</strain>
        <tissue evidence="2">Soredia</tissue>
    </source>
</reference>
<protein>
    <submittedName>
        <fullName evidence="2">Het6</fullName>
    </submittedName>
</protein>
<sequence length="144" mass="16253">AALSYTWGAPVFDHHVICDGRRLAITAHLDAALRRFRTTTWLMLWVDALCIDQTNIPERNYQVSIMKHIYSQALRTFVYLGEPSLFDGEALKLMMSLTQLAQFLDKSSLSELQDMQLLDVAASRARDAFIGFLELWKAGFPGAG</sequence>
<dbReference type="InterPro" id="IPR010730">
    <property type="entry name" value="HET"/>
</dbReference>
<evidence type="ECO:0000259" key="1">
    <source>
        <dbReference type="Pfam" id="PF06985"/>
    </source>
</evidence>
<feature type="domain" description="Heterokaryon incompatibility" evidence="1">
    <location>
        <begin position="1"/>
        <end position="104"/>
    </location>
</feature>
<dbReference type="AlphaFoldDB" id="F0UXP8"/>
<dbReference type="InterPro" id="IPR052895">
    <property type="entry name" value="HetReg/Transcr_Mod"/>
</dbReference>
<evidence type="ECO:0000313" key="2">
    <source>
        <dbReference type="EMBL" id="ACY68661.1"/>
    </source>
</evidence>
<dbReference type="EMBL" id="FJ756913">
    <property type="protein sequence ID" value="ACY68661.1"/>
    <property type="molecule type" value="mRNA"/>
</dbReference>
<feature type="non-terminal residue" evidence="2">
    <location>
        <position position="144"/>
    </location>
</feature>
<proteinExistence type="evidence at transcript level"/>
<feature type="non-terminal residue" evidence="2">
    <location>
        <position position="1"/>
    </location>
</feature>
<organism evidence="2">
    <name type="scientific">Cladonia grayi</name>
    <name type="common">Gray's cup lichen</name>
    <dbReference type="NCBI Taxonomy" id="27339"/>
    <lineage>
        <taxon>Eukaryota</taxon>
        <taxon>Fungi</taxon>
        <taxon>Dikarya</taxon>
        <taxon>Ascomycota</taxon>
        <taxon>Pezizomycotina</taxon>
        <taxon>Lecanoromycetes</taxon>
        <taxon>OSLEUM clade</taxon>
        <taxon>Lecanoromycetidae</taxon>
        <taxon>Lecanorales</taxon>
        <taxon>Lecanorineae</taxon>
        <taxon>Cladoniaceae</taxon>
        <taxon>Cladonia</taxon>
    </lineage>
</organism>
<dbReference type="Pfam" id="PF06985">
    <property type="entry name" value="HET"/>
    <property type="match status" value="1"/>
</dbReference>
<accession>F0UXP8</accession>
<dbReference type="PANTHER" id="PTHR24148:SF73">
    <property type="entry name" value="HET DOMAIN PROTEIN (AFU_ORTHOLOGUE AFUA_8G01020)"/>
    <property type="match status" value="1"/>
</dbReference>
<name>F0UXP8_CLAGR</name>